<keyword evidence="1" id="KW-0175">Coiled coil</keyword>
<proteinExistence type="predicted"/>
<reference evidence="3 4" key="1">
    <citation type="submission" date="2016-02" db="EMBL/GenBank/DDBJ databases">
        <title>Comparative genomic and transcriptomic foundation for Pichia pastoris.</title>
        <authorList>
            <person name="Love K.R."/>
            <person name="Shah K.A."/>
            <person name="Whittaker C.A."/>
            <person name="Wu J."/>
            <person name="Bartlett M.C."/>
            <person name="Ma D."/>
            <person name="Leeson R.L."/>
            <person name="Priest M."/>
            <person name="Young S.K."/>
            <person name="Love J.C."/>
        </authorList>
    </citation>
    <scope>NUCLEOTIDE SEQUENCE [LARGE SCALE GENOMIC DNA]</scope>
    <source>
        <strain evidence="3 4">ATCC 28485</strain>
    </source>
</reference>
<evidence type="ECO:0000256" key="1">
    <source>
        <dbReference type="SAM" id="Coils"/>
    </source>
</evidence>
<name>A0A1B2J6U9_PICPA</name>
<dbReference type="EMBL" id="CP014584">
    <property type="protein sequence ID" value="ANZ73712.1"/>
    <property type="molecule type" value="Genomic_DNA"/>
</dbReference>
<keyword evidence="4" id="KW-1185">Reference proteome</keyword>
<evidence type="ECO:0000313" key="4">
    <source>
        <dbReference type="Proteomes" id="UP000094565"/>
    </source>
</evidence>
<dbReference type="Proteomes" id="UP000094565">
    <property type="component" value="Chromosome 1"/>
</dbReference>
<evidence type="ECO:0000256" key="2">
    <source>
        <dbReference type="SAM" id="MobiDB-lite"/>
    </source>
</evidence>
<feature type="coiled-coil region" evidence="1">
    <location>
        <begin position="37"/>
        <end position="85"/>
    </location>
</feature>
<feature type="coiled-coil region" evidence="1">
    <location>
        <begin position="133"/>
        <end position="195"/>
    </location>
</feature>
<feature type="compositionally biased region" description="Acidic residues" evidence="2">
    <location>
        <begin position="387"/>
        <end position="401"/>
    </location>
</feature>
<feature type="region of interest" description="Disordered" evidence="2">
    <location>
        <begin position="371"/>
        <end position="429"/>
    </location>
</feature>
<protein>
    <submittedName>
        <fullName evidence="3">BA75_00592T0</fullName>
    </submittedName>
</protein>
<dbReference type="OrthoDB" id="3995760at2759"/>
<dbReference type="AlphaFoldDB" id="A0A1B2J6U9"/>
<evidence type="ECO:0000313" key="3">
    <source>
        <dbReference type="EMBL" id="ANZ73712.1"/>
    </source>
</evidence>
<sequence length="563" mass="65698">MNKERLSPPLNVSQRSDMLYDNDHVADRIHMDLVMKNHNLIREQERLEQLLHQLQQELTIKGSRLNELVLENKKLSNELQHEIEVNEKEFNRFNGLKKTYDYKVKQLSNLLDNQNNQDHSHSLTEKFNDSAAIEELSKQLHVLEKDYELEKSSKVLIIDQFELMKQDYTELHTKYSRLQQSYEELIEEMSFEELDSHPEQESSIPETPSNLEQEFFGGVDLSSQASKRLSINFLSGNSSLVGDEVPSIDEEEKRVNIQTNNHDKHGQRNPLHNKLNSNNNASNILDMDLDVYSMQMRNQSYLHNQELIKLEFELKSLRLQNEKLYSYIGFLLQKTANDSFSTFKHEFEYEYSDAINIESAKRNLRQIMRSSSAMPIRPEIHQPSNNSDEDDYGNETVENIDLDSLSTDINNDRKRNPLNQDSRTDRSFSVDLTIPPLTVKKRQKSTHNLKGTDTNRYEIIRDITSLKLQNIRRRKRDKQLRSLQLKRIPSNTLVNSYPILSSSLSSPMIMCHRHHMVDCHCQSCFLPINSMFNGLILSLDSLLLGTALIPMTEQKQELFLDVD</sequence>
<gene>
    <name evidence="3" type="ORF">ATY40_BA7500592</name>
</gene>
<organism evidence="3 4">
    <name type="scientific">Komagataella pastoris</name>
    <name type="common">Yeast</name>
    <name type="synonym">Pichia pastoris</name>
    <dbReference type="NCBI Taxonomy" id="4922"/>
    <lineage>
        <taxon>Eukaryota</taxon>
        <taxon>Fungi</taxon>
        <taxon>Dikarya</taxon>
        <taxon>Ascomycota</taxon>
        <taxon>Saccharomycotina</taxon>
        <taxon>Pichiomycetes</taxon>
        <taxon>Pichiales</taxon>
        <taxon>Pichiaceae</taxon>
        <taxon>Komagataella</taxon>
    </lineage>
</organism>
<accession>A0A1B2J6U9</accession>